<accession>A0A8H2W5K8</accession>
<gene>
    <name evidence="9" type="ORF">RDB_LOCUS1921</name>
    <name evidence="10" type="ORF">RhiXN_08670</name>
</gene>
<dbReference type="SUPFAM" id="SSF144091">
    <property type="entry name" value="Rhomboid-like"/>
    <property type="match status" value="1"/>
</dbReference>
<evidence type="ECO:0000256" key="8">
    <source>
        <dbReference type="SAM" id="MobiDB-lite"/>
    </source>
</evidence>
<evidence type="ECO:0000256" key="7">
    <source>
        <dbReference type="RuleBase" id="RU363059"/>
    </source>
</evidence>
<comment type="subcellular location">
    <subcellularLocation>
        <location evidence="1 7">Endoplasmic reticulum membrane</location>
        <topology evidence="1 7">Multi-pass membrane protein</topology>
    </subcellularLocation>
</comment>
<keyword evidence="4 7" id="KW-0256">Endoplasmic reticulum</keyword>
<dbReference type="InterPro" id="IPR035952">
    <property type="entry name" value="Rhomboid-like_sf"/>
</dbReference>
<keyword evidence="5 7" id="KW-1133">Transmembrane helix</keyword>
<dbReference type="EMBL" id="CP059667">
    <property type="protein sequence ID" value="QRW23634.1"/>
    <property type="molecule type" value="Genomic_DNA"/>
</dbReference>
<comment type="caution">
    <text evidence="7">Lacks conserved residue(s) required for the propagation of feature annotation.</text>
</comment>
<dbReference type="InterPro" id="IPR007599">
    <property type="entry name" value="DER1"/>
</dbReference>
<dbReference type="Proteomes" id="UP000663840">
    <property type="component" value="Unassembled WGS sequence"/>
</dbReference>
<keyword evidence="3 7" id="KW-0812">Transmembrane</keyword>
<evidence type="ECO:0000313" key="11">
    <source>
        <dbReference type="Proteomes" id="UP000663840"/>
    </source>
</evidence>
<proteinExistence type="inferred from homology"/>
<sequence>MDDIRAELRKIPPVTRFMVLSSTAVSLPVMMHMLSGYKVVYAAKYVFGQGQIWRLWTSWFLGPSGLPFIFDMLMLYRASKELEEVLFGGHSADYAWHLLVSGVAIMGLNVPLRTLIFFRPLLHLLVYRAARSNPEAQVSLFGLISVKNIYFPFVMLGMDLINGGPPALLQSLTGVIASHIWFMLFPDPSELRSVPATSSGVQSYGGSSTYTLSGGGRATSTAAARLSAPGWRKYAVAPGWVRWLVGGIHEQGGTETRSWGTAVVPPRAGAEQGAKSTGHNWGSGQRLGSE</sequence>
<protein>
    <recommendedName>
        <fullName evidence="7">Derlin</fullName>
    </recommendedName>
</protein>
<feature type="region of interest" description="Disordered" evidence="8">
    <location>
        <begin position="255"/>
        <end position="290"/>
    </location>
</feature>
<evidence type="ECO:0000256" key="4">
    <source>
        <dbReference type="ARBA" id="ARBA00022824"/>
    </source>
</evidence>
<evidence type="ECO:0000256" key="5">
    <source>
        <dbReference type="ARBA" id="ARBA00022989"/>
    </source>
</evidence>
<name>A0A8H2W5K8_9AGAM</name>
<evidence type="ECO:0000256" key="1">
    <source>
        <dbReference type="ARBA" id="ARBA00004477"/>
    </source>
</evidence>
<comment type="function">
    <text evidence="7">May be involved in the degradation of misfolded endoplasmic reticulum (ER) luminal proteins.</text>
</comment>
<dbReference type="AlphaFoldDB" id="A0A8H2W5K8"/>
<feature type="transmembrane region" description="Helical" evidence="7">
    <location>
        <begin position="94"/>
        <end position="118"/>
    </location>
</feature>
<reference evidence="9" key="2">
    <citation type="submission" date="2021-01" db="EMBL/GenBank/DDBJ databases">
        <authorList>
            <person name="Kaushik A."/>
        </authorList>
    </citation>
    <scope>NUCLEOTIDE SEQUENCE</scope>
    <source>
        <strain evidence="9">AG1-1A</strain>
    </source>
</reference>
<reference evidence="10" key="1">
    <citation type="submission" date="2020-05" db="EMBL/GenBank/DDBJ databases">
        <title>Evolutionary and genomic comparisons of hybrid uninucleate and nonhybrid Rhizoctonia fungi.</title>
        <authorList>
            <person name="Li C."/>
            <person name="Chen X."/>
        </authorList>
    </citation>
    <scope>NUCLEOTIDE SEQUENCE</scope>
    <source>
        <strain evidence="10">AG-1 IA</strain>
    </source>
</reference>
<keyword evidence="6 7" id="KW-0472">Membrane</keyword>
<dbReference type="GO" id="GO:0006950">
    <property type="term" value="P:response to stress"/>
    <property type="evidence" value="ECO:0007669"/>
    <property type="project" value="UniProtKB-ARBA"/>
</dbReference>
<dbReference type="GO" id="GO:0005789">
    <property type="term" value="C:endoplasmic reticulum membrane"/>
    <property type="evidence" value="ECO:0007669"/>
    <property type="project" value="UniProtKB-SubCell"/>
</dbReference>
<evidence type="ECO:0000256" key="2">
    <source>
        <dbReference type="ARBA" id="ARBA00008917"/>
    </source>
</evidence>
<feature type="transmembrane region" description="Helical" evidence="7">
    <location>
        <begin position="52"/>
        <end position="74"/>
    </location>
</feature>
<evidence type="ECO:0000313" key="10">
    <source>
        <dbReference type="EMBL" id="QRW23634.1"/>
    </source>
</evidence>
<feature type="transmembrane region" description="Helical" evidence="7">
    <location>
        <begin position="138"/>
        <end position="161"/>
    </location>
</feature>
<comment type="similarity">
    <text evidence="2 7">Belongs to the derlin family.</text>
</comment>
<dbReference type="PANTHER" id="PTHR11009">
    <property type="entry name" value="DER1-LIKE PROTEIN, DERLIN"/>
    <property type="match status" value="1"/>
</dbReference>
<organism evidence="9 11">
    <name type="scientific">Rhizoctonia solani</name>
    <dbReference type="NCBI Taxonomy" id="456999"/>
    <lineage>
        <taxon>Eukaryota</taxon>
        <taxon>Fungi</taxon>
        <taxon>Dikarya</taxon>
        <taxon>Basidiomycota</taxon>
        <taxon>Agaricomycotina</taxon>
        <taxon>Agaricomycetes</taxon>
        <taxon>Cantharellales</taxon>
        <taxon>Ceratobasidiaceae</taxon>
        <taxon>Rhizoctonia</taxon>
    </lineage>
</organism>
<evidence type="ECO:0000313" key="9">
    <source>
        <dbReference type="EMBL" id="CAE6337135.1"/>
    </source>
</evidence>
<evidence type="ECO:0000256" key="6">
    <source>
        <dbReference type="ARBA" id="ARBA00023136"/>
    </source>
</evidence>
<dbReference type="Proteomes" id="UP000650533">
    <property type="component" value="Chromosome 10"/>
</dbReference>
<evidence type="ECO:0000256" key="3">
    <source>
        <dbReference type="ARBA" id="ARBA00022692"/>
    </source>
</evidence>
<feature type="compositionally biased region" description="Polar residues" evidence="8">
    <location>
        <begin position="274"/>
        <end position="290"/>
    </location>
</feature>
<dbReference type="EMBL" id="CAJMWR010000030">
    <property type="protein sequence ID" value="CAE6337135.1"/>
    <property type="molecule type" value="Genomic_DNA"/>
</dbReference>
<dbReference type="Pfam" id="PF04511">
    <property type="entry name" value="DER1"/>
    <property type="match status" value="1"/>
</dbReference>